<dbReference type="GeneID" id="63865923"/>
<dbReference type="VEuPathDB" id="FungiDB:BO72DRAFT_495974"/>
<accession>A0A8G1RVS3</accession>
<dbReference type="OrthoDB" id="4502910at2759"/>
<proteinExistence type="predicted"/>
<sequence length="631" mass="69742">MPESIIKILRFEGKADGWFDPPREIFDVPREQVFSAARITVVGEFQSTVHEVSIFITAGPDNIFVNSINTVVTDKKPSVKGDTTLSHLVPGVLYNVNITAKGFATGERTLITVELLELDSTVANVTRDILLETESQARQNNATVNALTFGISEASFAHFMVPPKSFPEVEIGRVPFLKVRLSMETLNYPWYPILYIDVSAEELVMAGYLQLAFYRSTDQAPFSQPVAVVLAQVLVRCRPAMVTTTEDSLELQFRHADLLNPPSILIHDPSAETGVLGGGYPSIADFEAQVNGYVTQMITKDGPLGFALPAYLESRALPDYWDHVLNMRLEFLKFKYETVQVHGRPVSYLFIIFSMNSLGLPPACHCDEPSVMDTASEMGDNLAPTVFEALQHQAKQGRPLSKIWSKVTSGRTDYTAILGAAQVAAFGMSQKTFREAAKPYAFFGHDQSSSTSKNGAVYASVRFWYSVSLKKAEITDQGIRAVIDIAGEGSAKAAVRDKCGHDVLRASERLRITLRNNSIKWRPSIEFTSKNPREITIAAIADAHDVGKPEVELDFVGGPPPPLDQTIDWVLTQIAEGTKGSLGKMASDQLTIRLVRSLEDNGAIRLQFVENDFFKDEALVLLGRLWSRGWE</sequence>
<protein>
    <submittedName>
        <fullName evidence="1">Uncharacterized protein</fullName>
    </submittedName>
</protein>
<reference evidence="1 2" key="1">
    <citation type="submission" date="2018-02" db="EMBL/GenBank/DDBJ databases">
        <title>The genomes of Aspergillus section Nigri reveals drivers in fungal speciation.</title>
        <authorList>
            <consortium name="DOE Joint Genome Institute"/>
            <person name="Vesth T.C."/>
            <person name="Nybo J."/>
            <person name="Theobald S."/>
            <person name="Brandl J."/>
            <person name="Frisvad J.C."/>
            <person name="Nielsen K.F."/>
            <person name="Lyhne E.K."/>
            <person name="Kogle M.E."/>
            <person name="Kuo A."/>
            <person name="Riley R."/>
            <person name="Clum A."/>
            <person name="Nolan M."/>
            <person name="Lipzen A."/>
            <person name="Salamov A."/>
            <person name="Henrissat B."/>
            <person name="Wiebenga A."/>
            <person name="De vries R.P."/>
            <person name="Grigoriev I.V."/>
            <person name="Mortensen U.H."/>
            <person name="Andersen M.R."/>
            <person name="Baker S.E."/>
        </authorList>
    </citation>
    <scope>NUCLEOTIDE SEQUENCE [LARGE SCALE GENOMIC DNA]</scope>
    <source>
        <strain evidence="1 2">CBS 313.89</strain>
    </source>
</reference>
<dbReference type="AlphaFoldDB" id="A0A8G1RVS3"/>
<evidence type="ECO:0000313" key="1">
    <source>
        <dbReference type="EMBL" id="RAK77676.1"/>
    </source>
</evidence>
<name>A0A8G1RVS3_9EURO</name>
<organism evidence="1 2">
    <name type="scientific">Aspergillus fijiensis CBS 313.89</name>
    <dbReference type="NCBI Taxonomy" id="1448319"/>
    <lineage>
        <taxon>Eukaryota</taxon>
        <taxon>Fungi</taxon>
        <taxon>Dikarya</taxon>
        <taxon>Ascomycota</taxon>
        <taxon>Pezizomycotina</taxon>
        <taxon>Eurotiomycetes</taxon>
        <taxon>Eurotiomycetidae</taxon>
        <taxon>Eurotiales</taxon>
        <taxon>Aspergillaceae</taxon>
        <taxon>Aspergillus</taxon>
    </lineage>
</organism>
<dbReference type="Proteomes" id="UP000249789">
    <property type="component" value="Unassembled WGS sequence"/>
</dbReference>
<evidence type="ECO:0000313" key="2">
    <source>
        <dbReference type="Proteomes" id="UP000249789"/>
    </source>
</evidence>
<keyword evidence="2" id="KW-1185">Reference proteome</keyword>
<dbReference type="RefSeq" id="XP_040801686.1">
    <property type="nucleotide sequence ID" value="XM_040948590.1"/>
</dbReference>
<gene>
    <name evidence="1" type="ORF">BO72DRAFT_495974</name>
</gene>
<dbReference type="EMBL" id="KZ824641">
    <property type="protein sequence ID" value="RAK77676.1"/>
    <property type="molecule type" value="Genomic_DNA"/>
</dbReference>